<dbReference type="InterPro" id="IPR011990">
    <property type="entry name" value="TPR-like_helical_dom_sf"/>
</dbReference>
<dbReference type="NCBIfam" id="TIGR00756">
    <property type="entry name" value="PPR"/>
    <property type="match status" value="6"/>
</dbReference>
<organism evidence="6 7">
    <name type="scientific">Erythroxylum novogranatense</name>
    <dbReference type="NCBI Taxonomy" id="1862640"/>
    <lineage>
        <taxon>Eukaryota</taxon>
        <taxon>Viridiplantae</taxon>
        <taxon>Streptophyta</taxon>
        <taxon>Embryophyta</taxon>
        <taxon>Tracheophyta</taxon>
        <taxon>Spermatophyta</taxon>
        <taxon>Magnoliopsida</taxon>
        <taxon>eudicotyledons</taxon>
        <taxon>Gunneridae</taxon>
        <taxon>Pentapetalae</taxon>
        <taxon>rosids</taxon>
        <taxon>fabids</taxon>
        <taxon>Malpighiales</taxon>
        <taxon>Erythroxylaceae</taxon>
        <taxon>Erythroxylum</taxon>
    </lineage>
</organism>
<dbReference type="GO" id="GO:0009451">
    <property type="term" value="P:RNA modification"/>
    <property type="evidence" value="ECO:0007669"/>
    <property type="project" value="InterPro"/>
</dbReference>
<gene>
    <name evidence="6" type="ORF">K2173_003357</name>
</gene>
<feature type="repeat" description="PPR" evidence="3">
    <location>
        <begin position="614"/>
        <end position="649"/>
    </location>
</feature>
<evidence type="ECO:0000259" key="5">
    <source>
        <dbReference type="Pfam" id="PF14432"/>
    </source>
</evidence>
<dbReference type="Pfam" id="PF20431">
    <property type="entry name" value="E_motif"/>
    <property type="match status" value="1"/>
</dbReference>
<dbReference type="AlphaFoldDB" id="A0AAV8S8D9"/>
<name>A0AAV8S8D9_9ROSI</name>
<comment type="similarity">
    <text evidence="1">Belongs to the PPR family. PCMP-H subfamily.</text>
</comment>
<dbReference type="Proteomes" id="UP001159364">
    <property type="component" value="Linkage Group LG12"/>
</dbReference>
<reference evidence="6 7" key="1">
    <citation type="submission" date="2021-09" db="EMBL/GenBank/DDBJ databases">
        <title>Genomic insights and catalytic innovation underlie evolution of tropane alkaloids biosynthesis.</title>
        <authorList>
            <person name="Wang Y.-J."/>
            <person name="Tian T."/>
            <person name="Huang J.-P."/>
            <person name="Huang S.-X."/>
        </authorList>
    </citation>
    <scope>NUCLEOTIDE SEQUENCE [LARGE SCALE GENOMIC DNA]</scope>
    <source>
        <strain evidence="6">KIB-2018</strain>
        <tissue evidence="6">Leaf</tissue>
    </source>
</reference>
<feature type="region of interest" description="Disordered" evidence="4">
    <location>
        <begin position="16"/>
        <end position="36"/>
    </location>
</feature>
<dbReference type="InterPro" id="IPR046848">
    <property type="entry name" value="E_motif"/>
</dbReference>
<proteinExistence type="inferred from homology"/>
<dbReference type="Pfam" id="PF14432">
    <property type="entry name" value="DYW_deaminase"/>
    <property type="match status" value="1"/>
</dbReference>
<feature type="domain" description="DYW" evidence="5">
    <location>
        <begin position="794"/>
        <end position="886"/>
    </location>
</feature>
<feature type="repeat" description="PPR" evidence="3">
    <location>
        <begin position="478"/>
        <end position="512"/>
    </location>
</feature>
<dbReference type="FunFam" id="1.25.40.10:FF:000031">
    <property type="entry name" value="Pentatricopeptide repeat-containing protein mitochondrial"/>
    <property type="match status" value="1"/>
</dbReference>
<dbReference type="Gene3D" id="1.25.40.10">
    <property type="entry name" value="Tetratricopeptide repeat domain"/>
    <property type="match status" value="5"/>
</dbReference>
<evidence type="ECO:0000313" key="7">
    <source>
        <dbReference type="Proteomes" id="UP001159364"/>
    </source>
</evidence>
<comment type="caution">
    <text evidence="6">The sequence shown here is derived from an EMBL/GenBank/DDBJ whole genome shotgun (WGS) entry which is preliminary data.</text>
</comment>
<sequence>MDKFAPFHHHYNPLIHQNGHCPPIQKPKPRAHSSPTSVSLASTATSLAASTLSSPVMYPSPGILSGFGSLDGLSDVRTLGSVKAMHSQVIKSSDKRTSEYMAKTLITFYLELGDFRLAAMVFFLGFARNYAMWSNFLLEFKKFGGDPIEILEVFKDLHCLGVNFDGRLITLVLKICASLMDLCLGLEIHASLIKKGLEGDVYVKGALMKYYGRCWGVDTANKVFDEIPYQDNLLNEAIMINLKNKRFVQGVDLFKRMQFSFKRANAATILKMLQACGKEGALNEGQQIHGEAWSLLQEMESSGVTPDLVTWNCLLSGHALHGLYKEVIKILRKMQIAGFRPNSQSIPSILQAVIELGFFTFGKEIHGYVLRNGLDFDVYVGTSLIDMYLKNDRLNSSQLIFDNLKNKNIFSWNSLISGYLFKGLFDDAKRLLTQMKQEGVKPDLVTWNSLVSGYSIWGRNEEALAVIDDIRSSGLTPNVVSWTSLISGCSQRGNYRESLEFFIRMKQEGIEPNSTTVSSLLRTCGGLSLLQKGKEIHCLSIRKCFHEDAYVETALIDMYSKSGDLKSAYGVFRKRENQTLASWNCMIMGFAIYGLGREAISLFQEMQKADILPDAITFTAVLSGCKNSGLIEEGWKYFDSMDKEYGIEPRIEHYSCMVDLLGRAGYLDEAWDFIQAMPITPDASIWSAFLRSCHVQGHMEFAEVAGKELLELEPDNSANYVLMTNLYAMSNRWDDVERIKDLMVEKGVKIRQIWSWIQIDDRVHVFSAGDKPHPDEGQIYFELYQLVSEMKKVGYVPDINCVYQNIDDLEKEKVLLSHSEKLAITYGLLNTRNSAPIRVVKNTRICPDCHTAAKFMSLVRSREIFLRDGVRFHHFKDGSCSCNDHW</sequence>
<dbReference type="EMBL" id="JAIWQS010000012">
    <property type="protein sequence ID" value="KAJ8748461.1"/>
    <property type="molecule type" value="Genomic_DNA"/>
</dbReference>
<dbReference type="Pfam" id="PF13812">
    <property type="entry name" value="PPR_3"/>
    <property type="match status" value="1"/>
</dbReference>
<dbReference type="PANTHER" id="PTHR47926">
    <property type="entry name" value="PENTATRICOPEPTIDE REPEAT-CONTAINING PROTEIN"/>
    <property type="match status" value="1"/>
</dbReference>
<evidence type="ECO:0000313" key="6">
    <source>
        <dbReference type="EMBL" id="KAJ8748461.1"/>
    </source>
</evidence>
<keyword evidence="2" id="KW-0677">Repeat</keyword>
<dbReference type="PROSITE" id="PS51375">
    <property type="entry name" value="PPR"/>
    <property type="match status" value="6"/>
</dbReference>
<protein>
    <recommendedName>
        <fullName evidence="5">DYW domain-containing protein</fullName>
    </recommendedName>
</protein>
<dbReference type="FunFam" id="1.25.40.10:FF:000782">
    <property type="entry name" value="Pentatricopeptide repeat-containing protein"/>
    <property type="match status" value="1"/>
</dbReference>
<dbReference type="InterPro" id="IPR032867">
    <property type="entry name" value="DYW_dom"/>
</dbReference>
<accession>A0AAV8S8D9</accession>
<dbReference type="PANTHER" id="PTHR47926:SF471">
    <property type="entry name" value="DYW DOMAIN-CONTAINING PROTEIN"/>
    <property type="match status" value="1"/>
</dbReference>
<keyword evidence="7" id="KW-1185">Reference proteome</keyword>
<feature type="repeat" description="PPR" evidence="3">
    <location>
        <begin position="443"/>
        <end position="477"/>
    </location>
</feature>
<dbReference type="Pfam" id="PF13041">
    <property type="entry name" value="PPR_2"/>
    <property type="match status" value="3"/>
</dbReference>
<dbReference type="InterPro" id="IPR046960">
    <property type="entry name" value="PPR_At4g14850-like_plant"/>
</dbReference>
<evidence type="ECO:0000256" key="4">
    <source>
        <dbReference type="SAM" id="MobiDB-lite"/>
    </source>
</evidence>
<feature type="repeat" description="PPR" evidence="3">
    <location>
        <begin position="307"/>
        <end position="341"/>
    </location>
</feature>
<feature type="repeat" description="PPR" evidence="3">
    <location>
        <begin position="579"/>
        <end position="613"/>
    </location>
</feature>
<dbReference type="InterPro" id="IPR002885">
    <property type="entry name" value="PPR_rpt"/>
</dbReference>
<dbReference type="Pfam" id="PF01535">
    <property type="entry name" value="PPR"/>
    <property type="match status" value="2"/>
</dbReference>
<feature type="repeat" description="PPR" evidence="3">
    <location>
        <begin position="408"/>
        <end position="442"/>
    </location>
</feature>
<evidence type="ECO:0000256" key="2">
    <source>
        <dbReference type="ARBA" id="ARBA00022737"/>
    </source>
</evidence>
<evidence type="ECO:0000256" key="3">
    <source>
        <dbReference type="PROSITE-ProRule" id="PRU00708"/>
    </source>
</evidence>
<evidence type="ECO:0000256" key="1">
    <source>
        <dbReference type="ARBA" id="ARBA00006643"/>
    </source>
</evidence>
<dbReference type="FunFam" id="1.25.40.10:FF:000366">
    <property type="entry name" value="Pentatricopeptide (PPR) repeat-containing protein"/>
    <property type="match status" value="1"/>
</dbReference>
<dbReference type="GO" id="GO:0008270">
    <property type="term" value="F:zinc ion binding"/>
    <property type="evidence" value="ECO:0007669"/>
    <property type="project" value="InterPro"/>
</dbReference>
<dbReference type="GO" id="GO:0003723">
    <property type="term" value="F:RNA binding"/>
    <property type="evidence" value="ECO:0007669"/>
    <property type="project" value="InterPro"/>
</dbReference>